<dbReference type="PANTHER" id="PTHR30537:SF5">
    <property type="entry name" value="HTH-TYPE TRANSCRIPTIONAL ACTIVATOR TTDR-RELATED"/>
    <property type="match status" value="1"/>
</dbReference>
<protein>
    <submittedName>
        <fullName evidence="6">LysR family transcriptional regulator</fullName>
    </submittedName>
</protein>
<feature type="domain" description="HTH lysR-type" evidence="5">
    <location>
        <begin position="9"/>
        <end position="62"/>
    </location>
</feature>
<evidence type="ECO:0000256" key="1">
    <source>
        <dbReference type="ARBA" id="ARBA00009437"/>
    </source>
</evidence>
<reference evidence="6 7" key="1">
    <citation type="submission" date="2017-11" db="EMBL/GenBank/DDBJ databases">
        <title>Population delineation of vibrios coincides with oyster pathogenicity.</title>
        <authorList>
            <person name="Bruto M."/>
            <person name="Labreuche Y."/>
            <person name="James A."/>
            <person name="Piel D."/>
            <person name="Chenivesse S."/>
            <person name="Petton B."/>
            <person name="Polz M.F."/>
            <person name="Le Roux F."/>
        </authorList>
    </citation>
    <scope>NUCLEOTIDE SEQUENCE [LARGE SCALE GENOMIC DNA]</scope>
    <source>
        <strain evidence="6 7">FF_144</strain>
    </source>
</reference>
<dbReference type="GO" id="GO:0043565">
    <property type="term" value="F:sequence-specific DNA binding"/>
    <property type="evidence" value="ECO:0007669"/>
    <property type="project" value="TreeGrafter"/>
</dbReference>
<dbReference type="SUPFAM" id="SSF53850">
    <property type="entry name" value="Periplasmic binding protein-like II"/>
    <property type="match status" value="1"/>
</dbReference>
<dbReference type="AlphaFoldDB" id="A0A2N7EL94"/>
<dbReference type="Gene3D" id="3.40.190.290">
    <property type="match status" value="1"/>
</dbReference>
<dbReference type="Proteomes" id="UP000244197">
    <property type="component" value="Unassembled WGS sequence"/>
</dbReference>
<keyword evidence="4" id="KW-0804">Transcription</keyword>
<dbReference type="GO" id="GO:0006351">
    <property type="term" value="P:DNA-templated transcription"/>
    <property type="evidence" value="ECO:0007669"/>
    <property type="project" value="TreeGrafter"/>
</dbReference>
<dbReference type="EMBL" id="PIFK01000047">
    <property type="protein sequence ID" value="PTP27524.1"/>
    <property type="molecule type" value="Genomic_DNA"/>
</dbReference>
<sequence length="303" mass="34256">MNSVKLAPLLLIFVEVAQKRSFTAAAKKLGLSKSAISQQIKRLEEATGHQLLVRNTRGVVLTTIGEALLSRSELLSEQLSLTLTELDSAKEQPSGVFKVSIPPFFEKGIVIPAIRQLCLEFPKIQPEVVVAGGWQDLIEHSLDVAIFGGDLKDCNYRALSIGKVAEIFCASPRYIKRNGLLQDIDQLSAHCFIATPWQNRELQLFDNDQQKKQLFTVDHSAKTNSLSTALEMALCDMGIVLYPEFLAQQALMSEQLVRVLPEVQGRAWHFYFLHQYQKDKPIHVNRFYQLLCHYFNKTSLIRN</sequence>
<dbReference type="Pfam" id="PF00126">
    <property type="entry name" value="HTH_1"/>
    <property type="match status" value="1"/>
</dbReference>
<dbReference type="PROSITE" id="PS50931">
    <property type="entry name" value="HTH_LYSR"/>
    <property type="match status" value="1"/>
</dbReference>
<dbReference type="InterPro" id="IPR058163">
    <property type="entry name" value="LysR-type_TF_proteobact-type"/>
</dbReference>
<dbReference type="RefSeq" id="WP_069595226.1">
    <property type="nucleotide sequence ID" value="NZ_CAWNUF010000060.1"/>
</dbReference>
<evidence type="ECO:0000256" key="4">
    <source>
        <dbReference type="ARBA" id="ARBA00023163"/>
    </source>
</evidence>
<evidence type="ECO:0000259" key="5">
    <source>
        <dbReference type="PROSITE" id="PS50931"/>
    </source>
</evidence>
<keyword evidence="2" id="KW-0805">Transcription regulation</keyword>
<evidence type="ECO:0000313" key="6">
    <source>
        <dbReference type="EMBL" id="PTP27524.1"/>
    </source>
</evidence>
<dbReference type="PANTHER" id="PTHR30537">
    <property type="entry name" value="HTH-TYPE TRANSCRIPTIONAL REGULATOR"/>
    <property type="match status" value="1"/>
</dbReference>
<comment type="similarity">
    <text evidence="1">Belongs to the LysR transcriptional regulatory family.</text>
</comment>
<comment type="caution">
    <text evidence="6">The sequence shown here is derived from an EMBL/GenBank/DDBJ whole genome shotgun (WGS) entry which is preliminary data.</text>
</comment>
<dbReference type="Gene3D" id="1.10.10.10">
    <property type="entry name" value="Winged helix-like DNA-binding domain superfamily/Winged helix DNA-binding domain"/>
    <property type="match status" value="1"/>
</dbReference>
<evidence type="ECO:0000256" key="3">
    <source>
        <dbReference type="ARBA" id="ARBA00023125"/>
    </source>
</evidence>
<evidence type="ECO:0000313" key="7">
    <source>
        <dbReference type="Proteomes" id="UP000244197"/>
    </source>
</evidence>
<dbReference type="InterPro" id="IPR036388">
    <property type="entry name" value="WH-like_DNA-bd_sf"/>
</dbReference>
<evidence type="ECO:0000256" key="2">
    <source>
        <dbReference type="ARBA" id="ARBA00023015"/>
    </source>
</evidence>
<dbReference type="Pfam" id="PF03466">
    <property type="entry name" value="LysR_substrate"/>
    <property type="match status" value="1"/>
</dbReference>
<dbReference type="InterPro" id="IPR036390">
    <property type="entry name" value="WH_DNA-bd_sf"/>
</dbReference>
<dbReference type="InterPro" id="IPR000847">
    <property type="entry name" value="LysR_HTH_N"/>
</dbReference>
<dbReference type="InterPro" id="IPR005119">
    <property type="entry name" value="LysR_subst-bd"/>
</dbReference>
<dbReference type="SUPFAM" id="SSF46785">
    <property type="entry name" value="Winged helix' DNA-binding domain"/>
    <property type="match status" value="1"/>
</dbReference>
<accession>A0A2N7EL94</accession>
<keyword evidence="3" id="KW-0238">DNA-binding</keyword>
<dbReference type="FunFam" id="1.10.10.10:FF:000001">
    <property type="entry name" value="LysR family transcriptional regulator"/>
    <property type="match status" value="1"/>
</dbReference>
<name>A0A2N7EL94_VIBSP</name>
<dbReference type="PRINTS" id="PR00039">
    <property type="entry name" value="HTHLYSR"/>
</dbReference>
<organism evidence="6 7">
    <name type="scientific">Vibrio splendidus</name>
    <dbReference type="NCBI Taxonomy" id="29497"/>
    <lineage>
        <taxon>Bacteria</taxon>
        <taxon>Pseudomonadati</taxon>
        <taxon>Pseudomonadota</taxon>
        <taxon>Gammaproteobacteria</taxon>
        <taxon>Vibrionales</taxon>
        <taxon>Vibrionaceae</taxon>
        <taxon>Vibrio</taxon>
    </lineage>
</organism>
<dbReference type="GO" id="GO:0003700">
    <property type="term" value="F:DNA-binding transcription factor activity"/>
    <property type="evidence" value="ECO:0007669"/>
    <property type="project" value="InterPro"/>
</dbReference>
<proteinExistence type="inferred from homology"/>
<gene>
    <name evidence="6" type="ORF">CWO07_19795</name>
</gene>